<evidence type="ECO:0000256" key="1">
    <source>
        <dbReference type="ARBA" id="ARBA00023125"/>
    </source>
</evidence>
<accession>A0A9X1FQF2</accession>
<dbReference type="Pfam" id="PF00440">
    <property type="entry name" value="TetR_N"/>
    <property type="match status" value="1"/>
</dbReference>
<evidence type="ECO:0000313" key="4">
    <source>
        <dbReference type="EMBL" id="MBW2938572.1"/>
    </source>
</evidence>
<dbReference type="GO" id="GO:0003677">
    <property type="term" value="F:DNA binding"/>
    <property type="evidence" value="ECO:0007669"/>
    <property type="project" value="UniProtKB-UniRule"/>
</dbReference>
<gene>
    <name evidence="4" type="ORF">KXJ69_10665</name>
</gene>
<organism evidence="4 5">
    <name type="scientific">Halomarinibacterium sedimenti</name>
    <dbReference type="NCBI Taxonomy" id="2857106"/>
    <lineage>
        <taxon>Bacteria</taxon>
        <taxon>Pseudomonadati</taxon>
        <taxon>Bacteroidota</taxon>
        <taxon>Flavobacteriia</taxon>
        <taxon>Flavobacteriales</taxon>
        <taxon>Flavobacteriaceae</taxon>
        <taxon>Halomarinibacterium</taxon>
    </lineage>
</organism>
<dbReference type="InterPro" id="IPR050624">
    <property type="entry name" value="HTH-type_Tx_Regulator"/>
</dbReference>
<evidence type="ECO:0000256" key="2">
    <source>
        <dbReference type="PROSITE-ProRule" id="PRU00335"/>
    </source>
</evidence>
<proteinExistence type="predicted"/>
<evidence type="ECO:0000313" key="5">
    <source>
        <dbReference type="Proteomes" id="UP001138686"/>
    </source>
</evidence>
<dbReference type="PANTHER" id="PTHR43479">
    <property type="entry name" value="ACREF/ENVCD OPERON REPRESSOR-RELATED"/>
    <property type="match status" value="1"/>
</dbReference>
<reference evidence="4" key="1">
    <citation type="submission" date="2021-07" db="EMBL/GenBank/DDBJ databases">
        <title>Aureisphaera sp. CAU 1614 isolated from sea sediment.</title>
        <authorList>
            <person name="Kim W."/>
        </authorList>
    </citation>
    <scope>NUCLEOTIDE SEQUENCE</scope>
    <source>
        <strain evidence="4">CAU 1614</strain>
    </source>
</reference>
<protein>
    <submittedName>
        <fullName evidence="4">TetR/AcrR family transcriptional regulator</fullName>
    </submittedName>
</protein>
<comment type="caution">
    <text evidence="4">The sequence shown here is derived from an EMBL/GenBank/DDBJ whole genome shotgun (WGS) entry which is preliminary data.</text>
</comment>
<dbReference type="AlphaFoldDB" id="A0A9X1FQF2"/>
<dbReference type="PROSITE" id="PS50977">
    <property type="entry name" value="HTH_TETR_2"/>
    <property type="match status" value="1"/>
</dbReference>
<evidence type="ECO:0000259" key="3">
    <source>
        <dbReference type="PROSITE" id="PS50977"/>
    </source>
</evidence>
<name>A0A9X1FQF2_9FLAO</name>
<feature type="domain" description="HTH tetR-type" evidence="3">
    <location>
        <begin position="1"/>
        <end position="59"/>
    </location>
</feature>
<dbReference type="EMBL" id="JAHWDP010000004">
    <property type="protein sequence ID" value="MBW2938572.1"/>
    <property type="molecule type" value="Genomic_DNA"/>
</dbReference>
<dbReference type="RefSeq" id="WP_219053099.1">
    <property type="nucleotide sequence ID" value="NZ_JAHWDP010000004.1"/>
</dbReference>
<dbReference type="Proteomes" id="UP001138686">
    <property type="component" value="Unassembled WGS sequence"/>
</dbReference>
<sequence>MKEKIIQKAAEMFINLGFKSVTMDDIANEMGISKKTIYTHFNNKTELIKETVLSVFHSITCGIDHIMSLDKNPIEELYEMKKFAMLQLKNEKASPQYQLQKYYPEIYAMIKEMKFKNMNQCTVDNLKRGVEGGYYRKNINIDFISRIYFLALSEINNETIFPTHQFPKILIMEDYLEYHLRGIVTDKGKEILNQFINTKTND</sequence>
<dbReference type="PANTHER" id="PTHR43479:SF11">
    <property type="entry name" value="ACREF_ENVCD OPERON REPRESSOR-RELATED"/>
    <property type="match status" value="1"/>
</dbReference>
<keyword evidence="1 2" id="KW-0238">DNA-binding</keyword>
<dbReference type="InterPro" id="IPR001647">
    <property type="entry name" value="HTH_TetR"/>
</dbReference>
<keyword evidence="5" id="KW-1185">Reference proteome</keyword>
<feature type="DNA-binding region" description="H-T-H motif" evidence="2">
    <location>
        <begin position="22"/>
        <end position="41"/>
    </location>
</feature>